<reference evidence="2" key="2">
    <citation type="submission" date="2020-11" db="EMBL/GenBank/DDBJ databases">
        <authorList>
            <person name="McCartney M.A."/>
            <person name="Auch B."/>
            <person name="Kono T."/>
            <person name="Mallez S."/>
            <person name="Becker A."/>
            <person name="Gohl D.M."/>
            <person name="Silverstein K.A.T."/>
            <person name="Koren S."/>
            <person name="Bechman K.B."/>
            <person name="Herman A."/>
            <person name="Abrahante J.E."/>
            <person name="Garbe J."/>
        </authorList>
    </citation>
    <scope>NUCLEOTIDE SEQUENCE</scope>
    <source>
        <strain evidence="2">Duluth1</strain>
        <tissue evidence="2">Whole animal</tissue>
    </source>
</reference>
<reference evidence="2" key="1">
    <citation type="journal article" date="2019" name="bioRxiv">
        <title>The Genome of the Zebra Mussel, Dreissena polymorpha: A Resource for Invasive Species Research.</title>
        <authorList>
            <person name="McCartney M.A."/>
            <person name="Auch B."/>
            <person name="Kono T."/>
            <person name="Mallez S."/>
            <person name="Zhang Y."/>
            <person name="Obille A."/>
            <person name="Becker A."/>
            <person name="Abrahante J.E."/>
            <person name="Garbe J."/>
            <person name="Badalamenti J.P."/>
            <person name="Herman A."/>
            <person name="Mangelson H."/>
            <person name="Liachko I."/>
            <person name="Sullivan S."/>
            <person name="Sone E.D."/>
            <person name="Koren S."/>
            <person name="Silverstein K.A.T."/>
            <person name="Beckman K.B."/>
            <person name="Gohl D.M."/>
        </authorList>
    </citation>
    <scope>NUCLEOTIDE SEQUENCE</scope>
    <source>
        <strain evidence="2">Duluth1</strain>
        <tissue evidence="2">Whole animal</tissue>
    </source>
</reference>
<gene>
    <name evidence="2" type="ORF">DPMN_069702</name>
</gene>
<evidence type="ECO:0000256" key="1">
    <source>
        <dbReference type="SAM" id="MobiDB-lite"/>
    </source>
</evidence>
<sequence length="58" mass="6338">MHALGKPELSENRTIRPVPRQSGSESLLYPSVPGSRFNPVNIPMCTTYPSVPAVTPFL</sequence>
<organism evidence="2 3">
    <name type="scientific">Dreissena polymorpha</name>
    <name type="common">Zebra mussel</name>
    <name type="synonym">Mytilus polymorpha</name>
    <dbReference type="NCBI Taxonomy" id="45954"/>
    <lineage>
        <taxon>Eukaryota</taxon>
        <taxon>Metazoa</taxon>
        <taxon>Spiralia</taxon>
        <taxon>Lophotrochozoa</taxon>
        <taxon>Mollusca</taxon>
        <taxon>Bivalvia</taxon>
        <taxon>Autobranchia</taxon>
        <taxon>Heteroconchia</taxon>
        <taxon>Euheterodonta</taxon>
        <taxon>Imparidentia</taxon>
        <taxon>Neoheterodontei</taxon>
        <taxon>Myida</taxon>
        <taxon>Dreissenoidea</taxon>
        <taxon>Dreissenidae</taxon>
        <taxon>Dreissena</taxon>
    </lineage>
</organism>
<name>A0A9D3Z3R9_DREPO</name>
<comment type="caution">
    <text evidence="2">The sequence shown here is derived from an EMBL/GenBank/DDBJ whole genome shotgun (WGS) entry which is preliminary data.</text>
</comment>
<dbReference type="Proteomes" id="UP000828390">
    <property type="component" value="Unassembled WGS sequence"/>
</dbReference>
<feature type="region of interest" description="Disordered" evidence="1">
    <location>
        <begin position="1"/>
        <end position="30"/>
    </location>
</feature>
<proteinExistence type="predicted"/>
<keyword evidence="3" id="KW-1185">Reference proteome</keyword>
<dbReference type="AlphaFoldDB" id="A0A9D3Z3R9"/>
<evidence type="ECO:0000313" key="2">
    <source>
        <dbReference type="EMBL" id="KAH3710231.1"/>
    </source>
</evidence>
<accession>A0A9D3Z3R9</accession>
<evidence type="ECO:0000313" key="3">
    <source>
        <dbReference type="Proteomes" id="UP000828390"/>
    </source>
</evidence>
<protein>
    <submittedName>
        <fullName evidence="2">Uncharacterized protein</fullName>
    </submittedName>
</protein>
<dbReference type="EMBL" id="JAIWYP010000014">
    <property type="protein sequence ID" value="KAH3710231.1"/>
    <property type="molecule type" value="Genomic_DNA"/>
</dbReference>